<proteinExistence type="predicted"/>
<dbReference type="Proteomes" id="UP000198741">
    <property type="component" value="Chromosome I"/>
</dbReference>
<sequence length="212" mass="23202">MDQVRRHSGVPEEDVASVAVPTALEPDLQATAVRLITRAEAMGLIATDDLLTLSRSSLTAALDAFFKAGIGRLLTKPTEADEDLRSALDLMNIVVENSPNPDTEWESLQRTLPPEVLTKLLGISESSVRRYANHGRPTPQDVAVRLHWLAMRVADLAGAYNRFGILRWFDRPRRALNGQSPSQRLTGTWSPDDHPVIEVADLAASLTAMSAT</sequence>
<dbReference type="AlphaFoldDB" id="A0A1H0KX02"/>
<evidence type="ECO:0000313" key="2">
    <source>
        <dbReference type="Proteomes" id="UP000198741"/>
    </source>
</evidence>
<dbReference type="EMBL" id="LT629710">
    <property type="protein sequence ID" value="SDO60326.1"/>
    <property type="molecule type" value="Genomic_DNA"/>
</dbReference>
<name>A0A1H0KX02_9ACTN</name>
<dbReference type="RefSeq" id="WP_090475386.1">
    <property type="nucleotide sequence ID" value="NZ_LT629710.1"/>
</dbReference>
<protein>
    <recommendedName>
        <fullName evidence="3">DUF2384 domain-containing protein</fullName>
    </recommendedName>
</protein>
<dbReference type="STRING" id="1090615.SAMN04515671_1458"/>
<organism evidence="1 2">
    <name type="scientific">Nakamurella panacisegetis</name>
    <dbReference type="NCBI Taxonomy" id="1090615"/>
    <lineage>
        <taxon>Bacteria</taxon>
        <taxon>Bacillati</taxon>
        <taxon>Actinomycetota</taxon>
        <taxon>Actinomycetes</taxon>
        <taxon>Nakamurellales</taxon>
        <taxon>Nakamurellaceae</taxon>
        <taxon>Nakamurella</taxon>
    </lineage>
</organism>
<dbReference type="OrthoDB" id="5191484at2"/>
<gene>
    <name evidence="1" type="ORF">SAMN04515671_1458</name>
</gene>
<evidence type="ECO:0000313" key="1">
    <source>
        <dbReference type="EMBL" id="SDO60326.1"/>
    </source>
</evidence>
<evidence type="ECO:0008006" key="3">
    <source>
        <dbReference type="Google" id="ProtNLM"/>
    </source>
</evidence>
<reference evidence="1 2" key="1">
    <citation type="submission" date="2016-10" db="EMBL/GenBank/DDBJ databases">
        <authorList>
            <person name="de Groot N.N."/>
        </authorList>
    </citation>
    <scope>NUCLEOTIDE SEQUENCE [LARGE SCALE GENOMIC DNA]</scope>
    <source>
        <strain evidence="2">P4-7,KCTC 19426,CECT 7604</strain>
    </source>
</reference>
<keyword evidence="2" id="KW-1185">Reference proteome</keyword>
<accession>A0A1H0KX02</accession>